<reference evidence="3 4" key="1">
    <citation type="submission" date="2019-12" db="EMBL/GenBank/DDBJ databases">
        <title>Comparative genomics gives insights into the taxonomy of the Azoarcus-Aromatoleum group and reveals separate origins of nif in the plant-associated Azoarcus and non-plant-associated Aromatoleum sub-groups.</title>
        <authorList>
            <person name="Lafos M."/>
            <person name="Maluk M."/>
            <person name="Batista M."/>
            <person name="Junghare M."/>
            <person name="Carmona M."/>
            <person name="Faoro H."/>
            <person name="Cruz L.M."/>
            <person name="Battistoni F."/>
            <person name="De Souza E."/>
            <person name="Pedrosa F."/>
            <person name="Chen W.-M."/>
            <person name="Poole P.S."/>
            <person name="Dixon R.A."/>
            <person name="James E.K."/>
        </authorList>
    </citation>
    <scope>NUCLEOTIDE SEQUENCE [LARGE SCALE GENOMIC DNA]</scope>
    <source>
        <strain evidence="3 4">22Lin</strain>
    </source>
</reference>
<dbReference type="Proteomes" id="UP000648984">
    <property type="component" value="Unassembled WGS sequence"/>
</dbReference>
<sequence>MRVLLAVVFLASCACQSQAVSYTVTDQNSSLEFTIDDPTFNLNVPNDPVQLPRTVEWTVDGRRILVYPSAPLTLLDIGHIHPGAHVGANQVHAQGPLLGYGTGATTGAVTGAVAYSVNGGATDSGSSRISEKVDIHNKSGGAVPVQLTGMGFKPTQAALEVPDLNGLTVEGTTMIYFQGTPQASSLTGQPPYPPVTVRPVVNFTGFNPLLNQNFSLPDGAVLTMVTELKLSPPVLTVTIVWWVLVGLLVLGLTAGALVWRRRSR</sequence>
<feature type="chain" id="PRO_5046089750" description="IPTL-CTERM protein sorting domain-containing protein" evidence="2">
    <location>
        <begin position="20"/>
        <end position="264"/>
    </location>
</feature>
<evidence type="ECO:0000313" key="4">
    <source>
        <dbReference type="Proteomes" id="UP000648984"/>
    </source>
</evidence>
<dbReference type="EMBL" id="WTVQ01000003">
    <property type="protein sequence ID" value="NMG73660.1"/>
    <property type="molecule type" value="Genomic_DNA"/>
</dbReference>
<evidence type="ECO:0000256" key="1">
    <source>
        <dbReference type="SAM" id="Phobius"/>
    </source>
</evidence>
<dbReference type="PROSITE" id="PS51257">
    <property type="entry name" value="PROKAR_LIPOPROTEIN"/>
    <property type="match status" value="1"/>
</dbReference>
<dbReference type="RefSeq" id="WP_169258808.1">
    <property type="nucleotide sequence ID" value="NZ_WTVQ01000003.1"/>
</dbReference>
<keyword evidence="1" id="KW-0812">Transmembrane</keyword>
<comment type="caution">
    <text evidence="3">The sequence shown here is derived from an EMBL/GenBank/DDBJ whole genome shotgun (WGS) entry which is preliminary data.</text>
</comment>
<accession>A0ABX1Q955</accession>
<feature type="transmembrane region" description="Helical" evidence="1">
    <location>
        <begin position="239"/>
        <end position="259"/>
    </location>
</feature>
<feature type="signal peptide" evidence="2">
    <location>
        <begin position="1"/>
        <end position="19"/>
    </location>
</feature>
<gene>
    <name evidence="3" type="ORF">GPA25_02695</name>
</gene>
<evidence type="ECO:0000256" key="2">
    <source>
        <dbReference type="SAM" id="SignalP"/>
    </source>
</evidence>
<protein>
    <recommendedName>
        <fullName evidence="5">IPTL-CTERM protein sorting domain-containing protein</fullName>
    </recommendedName>
</protein>
<keyword evidence="2" id="KW-0732">Signal</keyword>
<keyword evidence="4" id="KW-1185">Reference proteome</keyword>
<keyword evidence="1" id="KW-0472">Membrane</keyword>
<proteinExistence type="predicted"/>
<evidence type="ECO:0000313" key="3">
    <source>
        <dbReference type="EMBL" id="NMG73660.1"/>
    </source>
</evidence>
<evidence type="ECO:0008006" key="5">
    <source>
        <dbReference type="Google" id="ProtNLM"/>
    </source>
</evidence>
<organism evidence="3 4">
    <name type="scientific">Aromatoleum diolicum</name>
    <dbReference type="NCBI Taxonomy" id="75796"/>
    <lineage>
        <taxon>Bacteria</taxon>
        <taxon>Pseudomonadati</taxon>
        <taxon>Pseudomonadota</taxon>
        <taxon>Betaproteobacteria</taxon>
        <taxon>Rhodocyclales</taxon>
        <taxon>Rhodocyclaceae</taxon>
        <taxon>Aromatoleum</taxon>
    </lineage>
</organism>
<keyword evidence="1" id="KW-1133">Transmembrane helix</keyword>
<name>A0ABX1Q955_9RHOO</name>